<dbReference type="PANTHER" id="PTHR30027:SF3">
    <property type="entry name" value="16S RRNA (URACIL(1498)-N(3))-METHYLTRANSFERASE"/>
    <property type="match status" value="1"/>
</dbReference>
<evidence type="ECO:0000256" key="10">
    <source>
        <dbReference type="ARBA" id="ARBA00047944"/>
    </source>
</evidence>
<dbReference type="CDD" id="cd18084">
    <property type="entry name" value="RsmE-like"/>
    <property type="match status" value="1"/>
</dbReference>
<dbReference type="SUPFAM" id="SSF75217">
    <property type="entry name" value="alpha/beta knot"/>
    <property type="match status" value="1"/>
</dbReference>
<dbReference type="GO" id="GO:0070475">
    <property type="term" value="P:rRNA base methylation"/>
    <property type="evidence" value="ECO:0007669"/>
    <property type="project" value="TreeGrafter"/>
</dbReference>
<feature type="domain" description="Ribosomal RNA small subunit methyltransferase E PUA-like" evidence="12">
    <location>
        <begin position="23"/>
        <end position="66"/>
    </location>
</feature>
<keyword evidence="4" id="KW-0963">Cytoplasm</keyword>
<gene>
    <name evidence="13" type="ORF">METZ01_LOCUS111721</name>
</gene>
<comment type="similarity">
    <text evidence="2">Belongs to the RNA methyltransferase RsmE family.</text>
</comment>
<dbReference type="Pfam" id="PF20260">
    <property type="entry name" value="PUA_4"/>
    <property type="match status" value="1"/>
</dbReference>
<dbReference type="EMBL" id="UINC01013661">
    <property type="protein sequence ID" value="SVA58867.1"/>
    <property type="molecule type" value="Genomic_DNA"/>
</dbReference>
<keyword evidence="5" id="KW-0698">rRNA processing</keyword>
<evidence type="ECO:0000256" key="1">
    <source>
        <dbReference type="ARBA" id="ARBA00004496"/>
    </source>
</evidence>
<evidence type="ECO:0000256" key="5">
    <source>
        <dbReference type="ARBA" id="ARBA00022552"/>
    </source>
</evidence>
<dbReference type="SUPFAM" id="SSF88697">
    <property type="entry name" value="PUA domain-like"/>
    <property type="match status" value="1"/>
</dbReference>
<evidence type="ECO:0000256" key="7">
    <source>
        <dbReference type="ARBA" id="ARBA00022679"/>
    </source>
</evidence>
<dbReference type="PIRSF" id="PIRSF015601">
    <property type="entry name" value="MTase_slr0722"/>
    <property type="match status" value="1"/>
</dbReference>
<dbReference type="Pfam" id="PF04452">
    <property type="entry name" value="Methyltrans_RNA"/>
    <property type="match status" value="1"/>
</dbReference>
<reference evidence="13" key="1">
    <citation type="submission" date="2018-05" db="EMBL/GenBank/DDBJ databases">
        <authorList>
            <person name="Lanie J.A."/>
            <person name="Ng W.-L."/>
            <person name="Kazmierczak K.M."/>
            <person name="Andrzejewski T.M."/>
            <person name="Davidsen T.M."/>
            <person name="Wayne K.J."/>
            <person name="Tettelin H."/>
            <person name="Glass J.I."/>
            <person name="Rusch D."/>
            <person name="Podicherti R."/>
            <person name="Tsui H.-C.T."/>
            <person name="Winkler M.E."/>
        </authorList>
    </citation>
    <scope>NUCLEOTIDE SEQUENCE</scope>
</reference>
<dbReference type="GO" id="GO:0070042">
    <property type="term" value="F:rRNA (uridine-N3-)-methyltransferase activity"/>
    <property type="evidence" value="ECO:0007669"/>
    <property type="project" value="TreeGrafter"/>
</dbReference>
<sequence length="248" mass="28014">MMRTPRLFCPELSSSKYQCTNLKQIHHLAKVLRLGAGDSLELFNGHGLSATGVIVDIARKTISIEVDNLLTLHNPYRFKYQAIIPYIKKDNLIYLVQKLIEIGINSIIFYRPDHMDQSLLKRDLTKLKLRLEETIIHACEQSGCNFLPIVHDFNDLCGAINGVLKNINPKDLFVFDTLANKLFGELEATPSNILAFITGPESGFSEKERIILDKQNLTKLRINNYILRAETAPIVALSKLHSLQGEVS</sequence>
<dbReference type="PANTHER" id="PTHR30027">
    <property type="entry name" value="RIBOSOMAL RNA SMALL SUBUNIT METHYLTRANSFERASE E"/>
    <property type="match status" value="1"/>
</dbReference>
<dbReference type="InterPro" id="IPR046887">
    <property type="entry name" value="RsmE_PUA-like"/>
</dbReference>
<dbReference type="GO" id="GO:0005737">
    <property type="term" value="C:cytoplasm"/>
    <property type="evidence" value="ECO:0007669"/>
    <property type="project" value="UniProtKB-SubCell"/>
</dbReference>
<comment type="subcellular location">
    <subcellularLocation>
        <location evidence="1">Cytoplasm</location>
    </subcellularLocation>
</comment>
<dbReference type="InterPro" id="IPR015947">
    <property type="entry name" value="PUA-like_sf"/>
</dbReference>
<evidence type="ECO:0000313" key="13">
    <source>
        <dbReference type="EMBL" id="SVA58867.1"/>
    </source>
</evidence>
<dbReference type="InterPro" id="IPR029028">
    <property type="entry name" value="Alpha/beta_knot_MTases"/>
</dbReference>
<keyword evidence="6" id="KW-0489">Methyltransferase</keyword>
<dbReference type="InterPro" id="IPR006700">
    <property type="entry name" value="RsmE"/>
</dbReference>
<evidence type="ECO:0000259" key="12">
    <source>
        <dbReference type="Pfam" id="PF20260"/>
    </source>
</evidence>
<evidence type="ECO:0000259" key="11">
    <source>
        <dbReference type="Pfam" id="PF04452"/>
    </source>
</evidence>
<keyword evidence="7" id="KW-0808">Transferase</keyword>
<feature type="domain" description="Ribosomal RNA small subunit methyltransferase E methyltransferase" evidence="11">
    <location>
        <begin position="81"/>
        <end position="240"/>
    </location>
</feature>
<dbReference type="EC" id="2.1.1.193" evidence="3"/>
<comment type="catalytic activity">
    <reaction evidence="10">
        <text>uridine(1498) in 16S rRNA + S-adenosyl-L-methionine = N(3)-methyluridine(1498) in 16S rRNA + S-adenosyl-L-homocysteine + H(+)</text>
        <dbReference type="Rhea" id="RHEA:42920"/>
        <dbReference type="Rhea" id="RHEA-COMP:10283"/>
        <dbReference type="Rhea" id="RHEA-COMP:10284"/>
        <dbReference type="ChEBI" id="CHEBI:15378"/>
        <dbReference type="ChEBI" id="CHEBI:57856"/>
        <dbReference type="ChEBI" id="CHEBI:59789"/>
        <dbReference type="ChEBI" id="CHEBI:65315"/>
        <dbReference type="ChEBI" id="CHEBI:74502"/>
        <dbReference type="EC" id="2.1.1.193"/>
    </reaction>
</comment>
<dbReference type="Gene3D" id="2.40.240.20">
    <property type="entry name" value="Hypothetical PUA domain-like, domain 1"/>
    <property type="match status" value="1"/>
</dbReference>
<evidence type="ECO:0000256" key="9">
    <source>
        <dbReference type="ARBA" id="ARBA00025699"/>
    </source>
</evidence>
<evidence type="ECO:0000256" key="8">
    <source>
        <dbReference type="ARBA" id="ARBA00022691"/>
    </source>
</evidence>
<dbReference type="InterPro" id="IPR046886">
    <property type="entry name" value="RsmE_MTase_dom"/>
</dbReference>
<dbReference type="NCBIfam" id="TIGR00046">
    <property type="entry name" value="RsmE family RNA methyltransferase"/>
    <property type="match status" value="1"/>
</dbReference>
<comment type="function">
    <text evidence="9">Specifically methylates the N3 position of the uracil ring of uridine 1498 (m3U1498) in 16S rRNA. Acts on the fully assembled 30S ribosomal subunit.</text>
</comment>
<protein>
    <recommendedName>
        <fullName evidence="3">16S rRNA (uracil(1498)-N(3))-methyltransferase</fullName>
        <ecNumber evidence="3">2.1.1.193</ecNumber>
    </recommendedName>
</protein>
<keyword evidence="8" id="KW-0949">S-adenosyl-L-methionine</keyword>
<organism evidence="13">
    <name type="scientific">marine metagenome</name>
    <dbReference type="NCBI Taxonomy" id="408172"/>
    <lineage>
        <taxon>unclassified sequences</taxon>
        <taxon>metagenomes</taxon>
        <taxon>ecological metagenomes</taxon>
    </lineage>
</organism>
<proteinExistence type="inferred from homology"/>
<evidence type="ECO:0000256" key="4">
    <source>
        <dbReference type="ARBA" id="ARBA00022490"/>
    </source>
</evidence>
<accession>A0A381X3V0</accession>
<name>A0A381X3V0_9ZZZZ</name>
<dbReference type="InterPro" id="IPR029026">
    <property type="entry name" value="tRNA_m1G_MTases_N"/>
</dbReference>
<evidence type="ECO:0000256" key="3">
    <source>
        <dbReference type="ARBA" id="ARBA00012328"/>
    </source>
</evidence>
<evidence type="ECO:0000256" key="6">
    <source>
        <dbReference type="ARBA" id="ARBA00022603"/>
    </source>
</evidence>
<dbReference type="Gene3D" id="3.40.1280.10">
    <property type="match status" value="1"/>
</dbReference>
<evidence type="ECO:0000256" key="2">
    <source>
        <dbReference type="ARBA" id="ARBA00005528"/>
    </source>
</evidence>
<dbReference type="AlphaFoldDB" id="A0A381X3V0"/>